<accession>A0A927BC54</accession>
<comment type="caution">
    <text evidence="1">The sequence shown here is derived from an EMBL/GenBank/DDBJ whole genome shotgun (WGS) entry which is preliminary data.</text>
</comment>
<dbReference type="AlphaFoldDB" id="A0A927BC54"/>
<dbReference type="RefSeq" id="WP_191004233.1">
    <property type="nucleotide sequence ID" value="NZ_JACXAD010000005.1"/>
</dbReference>
<dbReference type="Proteomes" id="UP000612233">
    <property type="component" value="Unassembled WGS sequence"/>
</dbReference>
<protein>
    <submittedName>
        <fullName evidence="1">Uncharacterized protein</fullName>
    </submittedName>
</protein>
<proteinExistence type="predicted"/>
<sequence length="103" mass="11188">MYGDMDGDGVLDAAVQYALDNTEGNSWGQSLAVFLAKQGGYKLAADEVVGGKYFRMFDIVQIVGHEIIGQTRTCPGTDPQGVCHNPLKKQVRLVLMGANLREK</sequence>
<keyword evidence="2" id="KW-1185">Reference proteome</keyword>
<evidence type="ECO:0000313" key="2">
    <source>
        <dbReference type="Proteomes" id="UP000612233"/>
    </source>
</evidence>
<name>A0A927BC54_9BACT</name>
<dbReference type="EMBL" id="JACXAD010000005">
    <property type="protein sequence ID" value="MBD2767414.1"/>
    <property type="molecule type" value="Genomic_DNA"/>
</dbReference>
<gene>
    <name evidence="1" type="ORF">IC235_05865</name>
</gene>
<organism evidence="1 2">
    <name type="scientific">Hymenobacter montanus</name>
    <dbReference type="NCBI Taxonomy" id="2771359"/>
    <lineage>
        <taxon>Bacteria</taxon>
        <taxon>Pseudomonadati</taxon>
        <taxon>Bacteroidota</taxon>
        <taxon>Cytophagia</taxon>
        <taxon>Cytophagales</taxon>
        <taxon>Hymenobacteraceae</taxon>
        <taxon>Hymenobacter</taxon>
    </lineage>
</organism>
<evidence type="ECO:0000313" key="1">
    <source>
        <dbReference type="EMBL" id="MBD2767414.1"/>
    </source>
</evidence>
<reference evidence="1" key="1">
    <citation type="submission" date="2020-09" db="EMBL/GenBank/DDBJ databases">
        <authorList>
            <person name="Kim M.K."/>
        </authorList>
    </citation>
    <scope>NUCLEOTIDE SEQUENCE</scope>
    <source>
        <strain evidence="1">BT664</strain>
    </source>
</reference>